<sequence length="101" mass="10564">MQLLLRILAILLVLMTGGVFQTLAFASDGAVACEDEEETGEQCADCALDCAMCLCCPLRAAPSLPMVDVPAPALLHEPVLSIIHESAPSGVSADIFQPPRA</sequence>
<proteinExistence type="predicted"/>
<dbReference type="EMBL" id="CP043494">
    <property type="protein sequence ID" value="WNG48131.1"/>
    <property type="molecule type" value="Genomic_DNA"/>
</dbReference>
<feature type="chain" id="PRO_5047274340" description="Secreted protein" evidence="1">
    <location>
        <begin position="27"/>
        <end position="101"/>
    </location>
</feature>
<organism evidence="2 3">
    <name type="scientific">Archangium minus</name>
    <dbReference type="NCBI Taxonomy" id="83450"/>
    <lineage>
        <taxon>Bacteria</taxon>
        <taxon>Pseudomonadati</taxon>
        <taxon>Myxococcota</taxon>
        <taxon>Myxococcia</taxon>
        <taxon>Myxococcales</taxon>
        <taxon>Cystobacterineae</taxon>
        <taxon>Archangiaceae</taxon>
        <taxon>Archangium</taxon>
    </lineage>
</organism>
<evidence type="ECO:0000313" key="3">
    <source>
        <dbReference type="Proteomes" id="UP001611383"/>
    </source>
</evidence>
<dbReference type="Proteomes" id="UP001611383">
    <property type="component" value="Chromosome"/>
</dbReference>
<name>A0ABY9WYA7_9BACT</name>
<reference evidence="2 3" key="1">
    <citation type="submission" date="2019-08" db="EMBL/GenBank/DDBJ databases">
        <title>Archangium and Cystobacter genomes.</title>
        <authorList>
            <person name="Chen I.-C.K."/>
            <person name="Wielgoss S."/>
        </authorList>
    </citation>
    <scope>NUCLEOTIDE SEQUENCE [LARGE SCALE GENOMIC DNA]</scope>
    <source>
        <strain evidence="2 3">Cbm 6</strain>
    </source>
</reference>
<protein>
    <recommendedName>
        <fullName evidence="4">Secreted protein</fullName>
    </recommendedName>
</protein>
<evidence type="ECO:0008006" key="4">
    <source>
        <dbReference type="Google" id="ProtNLM"/>
    </source>
</evidence>
<feature type="signal peptide" evidence="1">
    <location>
        <begin position="1"/>
        <end position="26"/>
    </location>
</feature>
<accession>A0ABY9WYA7</accession>
<gene>
    <name evidence="2" type="ORF">F0U60_31320</name>
</gene>
<dbReference type="RefSeq" id="WP_395805275.1">
    <property type="nucleotide sequence ID" value="NZ_CP043494.1"/>
</dbReference>
<evidence type="ECO:0000313" key="2">
    <source>
        <dbReference type="EMBL" id="WNG48131.1"/>
    </source>
</evidence>
<keyword evidence="1" id="KW-0732">Signal</keyword>
<evidence type="ECO:0000256" key="1">
    <source>
        <dbReference type="SAM" id="SignalP"/>
    </source>
</evidence>
<keyword evidence="3" id="KW-1185">Reference proteome</keyword>